<evidence type="ECO:0000313" key="2">
    <source>
        <dbReference type="Proteomes" id="UP000325780"/>
    </source>
</evidence>
<protein>
    <submittedName>
        <fullName evidence="1">Uncharacterized protein</fullName>
    </submittedName>
</protein>
<reference evidence="1 2" key="1">
    <citation type="submission" date="2019-04" db="EMBL/GenBank/DDBJ databases">
        <title>Friends and foes A comparative genomics study of 23 Aspergillus species from section Flavi.</title>
        <authorList>
            <consortium name="DOE Joint Genome Institute"/>
            <person name="Kjaerbolling I."/>
            <person name="Vesth T."/>
            <person name="Frisvad J.C."/>
            <person name="Nybo J.L."/>
            <person name="Theobald S."/>
            <person name="Kildgaard S."/>
            <person name="Isbrandt T."/>
            <person name="Kuo A."/>
            <person name="Sato A."/>
            <person name="Lyhne E.K."/>
            <person name="Kogle M.E."/>
            <person name="Wiebenga A."/>
            <person name="Kun R.S."/>
            <person name="Lubbers R.J."/>
            <person name="Makela M.R."/>
            <person name="Barry K."/>
            <person name="Chovatia M."/>
            <person name="Clum A."/>
            <person name="Daum C."/>
            <person name="Haridas S."/>
            <person name="He G."/>
            <person name="LaButti K."/>
            <person name="Lipzen A."/>
            <person name="Mondo S."/>
            <person name="Riley R."/>
            <person name="Salamov A."/>
            <person name="Simmons B.A."/>
            <person name="Magnuson J.K."/>
            <person name="Henrissat B."/>
            <person name="Mortensen U.H."/>
            <person name="Larsen T.O."/>
            <person name="Devries R.P."/>
            <person name="Grigoriev I.V."/>
            <person name="Machida M."/>
            <person name="Baker S.E."/>
            <person name="Andersen M.R."/>
        </authorList>
    </citation>
    <scope>NUCLEOTIDE SEQUENCE [LARGE SCALE GENOMIC DNA]</scope>
    <source>
        <strain evidence="1 2">IBT 18842</strain>
    </source>
</reference>
<accession>A0A5N6TEV4</accession>
<gene>
    <name evidence="1" type="ORF">BDV25DRAFT_134294</name>
</gene>
<sequence>MVATEIYCFTKEKLDIPQYLKAAVPYELCEKFYHARKIAGNVFKLTRRLETRHASRYYAMCPSSHESFPMHYTSMQRLFSWESDYHSQHVTLAPTPKLDREILLFHINQEAYETYADMYTRYYTGFCAKDYPMWLDAKRMVEVTAASSVLNHMDRRMWNDFWYGFTDEMYKWESRVPRLALPAWKDIVEEVYNAILERVEGAEELAEHSLQTHGNPHDPLLKKHIQKV</sequence>
<organism evidence="1 2">
    <name type="scientific">Aspergillus avenaceus</name>
    <dbReference type="NCBI Taxonomy" id="36643"/>
    <lineage>
        <taxon>Eukaryota</taxon>
        <taxon>Fungi</taxon>
        <taxon>Dikarya</taxon>
        <taxon>Ascomycota</taxon>
        <taxon>Pezizomycotina</taxon>
        <taxon>Eurotiomycetes</taxon>
        <taxon>Eurotiomycetidae</taxon>
        <taxon>Eurotiales</taxon>
        <taxon>Aspergillaceae</taxon>
        <taxon>Aspergillus</taxon>
        <taxon>Aspergillus subgen. Circumdati</taxon>
    </lineage>
</organism>
<proteinExistence type="predicted"/>
<keyword evidence="2" id="KW-1185">Reference proteome</keyword>
<dbReference type="OrthoDB" id="4192850at2759"/>
<dbReference type="AlphaFoldDB" id="A0A5N6TEV4"/>
<evidence type="ECO:0000313" key="1">
    <source>
        <dbReference type="EMBL" id="KAE8144862.1"/>
    </source>
</evidence>
<name>A0A5N6TEV4_ASPAV</name>
<dbReference type="Proteomes" id="UP000325780">
    <property type="component" value="Unassembled WGS sequence"/>
</dbReference>
<dbReference type="EMBL" id="ML742423">
    <property type="protein sequence ID" value="KAE8144862.1"/>
    <property type="molecule type" value="Genomic_DNA"/>
</dbReference>